<name>A0A7R8ZWZ9_9CRUS</name>
<proteinExistence type="predicted"/>
<evidence type="ECO:0000313" key="2">
    <source>
        <dbReference type="EMBL" id="CAD7235067.1"/>
    </source>
</evidence>
<dbReference type="InterPro" id="IPR000156">
    <property type="entry name" value="Ran_bind_dom"/>
</dbReference>
<feature type="region of interest" description="Disordered" evidence="1">
    <location>
        <begin position="127"/>
        <end position="152"/>
    </location>
</feature>
<feature type="region of interest" description="Disordered" evidence="1">
    <location>
        <begin position="284"/>
        <end position="335"/>
    </location>
</feature>
<dbReference type="Gene3D" id="2.30.29.30">
    <property type="entry name" value="Pleckstrin-homology domain (PH domain)/Phosphotyrosine-binding domain (PTB)"/>
    <property type="match status" value="2"/>
</dbReference>
<protein>
    <submittedName>
        <fullName evidence="2">Uncharacterized protein</fullName>
    </submittedName>
</protein>
<dbReference type="AlphaFoldDB" id="A0A7R8ZWZ9"/>
<dbReference type="CDD" id="cd00835">
    <property type="entry name" value="RanBD_family"/>
    <property type="match status" value="1"/>
</dbReference>
<feature type="region of interest" description="Disordered" evidence="1">
    <location>
        <begin position="224"/>
        <end position="246"/>
    </location>
</feature>
<feature type="compositionally biased region" description="Low complexity" evidence="1">
    <location>
        <begin position="229"/>
        <end position="246"/>
    </location>
</feature>
<dbReference type="InterPro" id="IPR045255">
    <property type="entry name" value="RanBP1-like"/>
</dbReference>
<feature type="non-terminal residue" evidence="2">
    <location>
        <position position="335"/>
    </location>
</feature>
<reference evidence="2" key="1">
    <citation type="submission" date="2020-11" db="EMBL/GenBank/DDBJ databases">
        <authorList>
            <person name="Tran Van P."/>
        </authorList>
    </citation>
    <scope>NUCLEOTIDE SEQUENCE</scope>
</reference>
<feature type="non-terminal residue" evidence="2">
    <location>
        <position position="1"/>
    </location>
</feature>
<organism evidence="2">
    <name type="scientific">Cyprideis torosa</name>
    <dbReference type="NCBI Taxonomy" id="163714"/>
    <lineage>
        <taxon>Eukaryota</taxon>
        <taxon>Metazoa</taxon>
        <taxon>Ecdysozoa</taxon>
        <taxon>Arthropoda</taxon>
        <taxon>Crustacea</taxon>
        <taxon>Oligostraca</taxon>
        <taxon>Ostracoda</taxon>
        <taxon>Podocopa</taxon>
        <taxon>Podocopida</taxon>
        <taxon>Cytherocopina</taxon>
        <taxon>Cytheroidea</taxon>
        <taxon>Cytherideidae</taxon>
        <taxon>Cyprideis</taxon>
    </lineage>
</organism>
<accession>A0A7R8ZWZ9</accession>
<sequence length="335" mass="36271">QPVIPLPELVEVRTGEEEEETLYSQRAKLYRRVDKEFKERGTGDIKIQLNTETNKIRLLMRREKVLKICLNHLLTPDIEFKPRSDEKSFVWAALDASEPGEPVLETFAVRFKSPEIAQEFLTAVKDAQSKVKPSPGRSSSGAMPKEPEPFSSVAKNLFPKASEGTASDEESIVVVFDRSEEATSDQRRRAEELKLPVAFCVDTDGGCPGCRGCREEMPVYAANPEDTKAPPAAAVPAATSSSSSSTAFLNGAENSLSFSSLASAGTSLAFASSEKPSWLPTKVTPLFRGLNQSGGAGGGDSGDEGEGGEHDPHYDPVIPLPDLVEVKTGEENEER</sequence>
<gene>
    <name evidence="2" type="ORF">CTOB1V02_LOCUS12883</name>
</gene>
<feature type="compositionally biased region" description="Basic and acidic residues" evidence="1">
    <location>
        <begin position="324"/>
        <end position="335"/>
    </location>
</feature>
<dbReference type="PROSITE" id="PS50196">
    <property type="entry name" value="RANBD1"/>
    <property type="match status" value="2"/>
</dbReference>
<dbReference type="InterPro" id="IPR011993">
    <property type="entry name" value="PH-like_dom_sf"/>
</dbReference>
<dbReference type="Pfam" id="PF00638">
    <property type="entry name" value="Ran_BP1"/>
    <property type="match status" value="1"/>
</dbReference>
<dbReference type="SUPFAM" id="SSF50729">
    <property type="entry name" value="PH domain-like"/>
    <property type="match status" value="1"/>
</dbReference>
<dbReference type="SMART" id="SM00160">
    <property type="entry name" value="RanBD"/>
    <property type="match status" value="1"/>
</dbReference>
<dbReference type="PANTHER" id="PTHR23138">
    <property type="entry name" value="RAN BINDING PROTEIN"/>
    <property type="match status" value="1"/>
</dbReference>
<dbReference type="PANTHER" id="PTHR23138:SF87">
    <property type="entry name" value="E3 SUMO-PROTEIN LIGASE RANBP2"/>
    <property type="match status" value="1"/>
</dbReference>
<evidence type="ECO:0000256" key="1">
    <source>
        <dbReference type="SAM" id="MobiDB-lite"/>
    </source>
</evidence>
<dbReference type="OrthoDB" id="2357150at2759"/>
<dbReference type="EMBL" id="OB671008">
    <property type="protein sequence ID" value="CAD7235067.1"/>
    <property type="molecule type" value="Genomic_DNA"/>
</dbReference>